<feature type="compositionally biased region" description="Polar residues" evidence="4">
    <location>
        <begin position="1"/>
        <end position="10"/>
    </location>
</feature>
<keyword evidence="1" id="KW-0805">Transcription regulation</keyword>
<protein>
    <submittedName>
        <fullName evidence="6">Helix-turn-helix domain-containing protein</fullName>
    </submittedName>
</protein>
<evidence type="ECO:0000256" key="4">
    <source>
        <dbReference type="SAM" id="MobiDB-lite"/>
    </source>
</evidence>
<organism evidence="6 7">
    <name type="scientific">Streptomyces cavernicola</name>
    <dbReference type="NCBI Taxonomy" id="3043613"/>
    <lineage>
        <taxon>Bacteria</taxon>
        <taxon>Bacillati</taxon>
        <taxon>Actinomycetota</taxon>
        <taxon>Actinomycetes</taxon>
        <taxon>Kitasatosporales</taxon>
        <taxon>Streptomycetaceae</taxon>
        <taxon>Streptomyces</taxon>
    </lineage>
</organism>
<dbReference type="PROSITE" id="PS51118">
    <property type="entry name" value="HTH_HXLR"/>
    <property type="match status" value="1"/>
</dbReference>
<comment type="caution">
    <text evidence="6">The sequence shown here is derived from an EMBL/GenBank/DDBJ whole genome shotgun (WGS) entry which is preliminary data.</text>
</comment>
<dbReference type="SUPFAM" id="SSF46785">
    <property type="entry name" value="Winged helix' DNA-binding domain"/>
    <property type="match status" value="1"/>
</dbReference>
<dbReference type="InterPro" id="IPR002577">
    <property type="entry name" value="HTH_HxlR"/>
</dbReference>
<dbReference type="PANTHER" id="PTHR33204:SF39">
    <property type="entry name" value="TRANSCRIPTIONAL REGULATORY PROTEIN"/>
    <property type="match status" value="1"/>
</dbReference>
<evidence type="ECO:0000313" key="7">
    <source>
        <dbReference type="Proteomes" id="UP001223978"/>
    </source>
</evidence>
<dbReference type="RefSeq" id="WP_282542662.1">
    <property type="nucleotide sequence ID" value="NZ_JASCIQ010000011.1"/>
</dbReference>
<evidence type="ECO:0000313" key="6">
    <source>
        <dbReference type="EMBL" id="MDI3404724.1"/>
    </source>
</evidence>
<dbReference type="Gene3D" id="1.10.10.10">
    <property type="entry name" value="Winged helix-like DNA-binding domain superfamily/Winged helix DNA-binding domain"/>
    <property type="match status" value="1"/>
</dbReference>
<keyword evidence="3" id="KW-0804">Transcription</keyword>
<feature type="region of interest" description="Disordered" evidence="4">
    <location>
        <begin position="1"/>
        <end position="21"/>
    </location>
</feature>
<keyword evidence="2" id="KW-0238">DNA-binding</keyword>
<evidence type="ECO:0000256" key="2">
    <source>
        <dbReference type="ARBA" id="ARBA00023125"/>
    </source>
</evidence>
<dbReference type="Pfam" id="PF01638">
    <property type="entry name" value="HxlR"/>
    <property type="match status" value="1"/>
</dbReference>
<evidence type="ECO:0000259" key="5">
    <source>
        <dbReference type="PROSITE" id="PS51118"/>
    </source>
</evidence>
<feature type="domain" description="HTH hxlR-type" evidence="5">
    <location>
        <begin position="17"/>
        <end position="124"/>
    </location>
</feature>
<dbReference type="InterPro" id="IPR036388">
    <property type="entry name" value="WH-like_DNA-bd_sf"/>
</dbReference>
<dbReference type="Proteomes" id="UP001223978">
    <property type="component" value="Unassembled WGS sequence"/>
</dbReference>
<evidence type="ECO:0000256" key="3">
    <source>
        <dbReference type="ARBA" id="ARBA00023163"/>
    </source>
</evidence>
<dbReference type="InterPro" id="IPR036390">
    <property type="entry name" value="WH_DNA-bd_sf"/>
</dbReference>
<reference evidence="6 7" key="1">
    <citation type="submission" date="2023-05" db="EMBL/GenBank/DDBJ databases">
        <title>Draft genome sequence of Streptomyces sp. B-S-A6 isolated from a cave soil in Thailand.</title>
        <authorList>
            <person name="Chamroensaksri N."/>
            <person name="Muangham S."/>
        </authorList>
    </citation>
    <scope>NUCLEOTIDE SEQUENCE [LARGE SCALE GENOMIC DNA]</scope>
    <source>
        <strain evidence="6 7">B-S-A6</strain>
    </source>
</reference>
<evidence type="ECO:0000256" key="1">
    <source>
        <dbReference type="ARBA" id="ARBA00023015"/>
    </source>
</evidence>
<dbReference type="EMBL" id="JASCIQ010000011">
    <property type="protein sequence ID" value="MDI3404724.1"/>
    <property type="molecule type" value="Genomic_DNA"/>
</dbReference>
<proteinExistence type="predicted"/>
<accession>A0ABT6S9U7</accession>
<keyword evidence="7" id="KW-1185">Reference proteome</keyword>
<gene>
    <name evidence="6" type="ORF">QIS96_12955</name>
</gene>
<sequence length="141" mass="15847">MTADEQSTWTPGPAGPCSRWPAEQGETIRQIVDRAGDKWTVLVIGSLHGGPLRYTDLQRSVQGISQRMLTHTLRQLQRDGLVTRTAYPEVPPRVEYALTELGATLIDAVTALIDWAGNHHDEILRSRERYDESVREREAQG</sequence>
<dbReference type="PANTHER" id="PTHR33204">
    <property type="entry name" value="TRANSCRIPTIONAL REGULATOR, MARR FAMILY"/>
    <property type="match status" value="1"/>
</dbReference>
<name>A0ABT6S9U7_9ACTN</name>